<evidence type="ECO:0000313" key="3">
    <source>
        <dbReference type="EMBL" id="AIG80455.1"/>
    </source>
</evidence>
<dbReference type="eggNOG" id="COG0596">
    <property type="taxonomic scope" value="Bacteria"/>
</dbReference>
<dbReference type="STRING" id="208439.AJAP_38345"/>
<protein>
    <recommendedName>
        <fullName evidence="2">AB hydrolase-1 domain-containing protein</fullName>
    </recommendedName>
</protein>
<dbReference type="EMBL" id="CP008953">
    <property type="protein sequence ID" value="AIG80455.1"/>
    <property type="molecule type" value="Genomic_DNA"/>
</dbReference>
<keyword evidence="4" id="KW-1185">Reference proteome</keyword>
<evidence type="ECO:0000256" key="1">
    <source>
        <dbReference type="ARBA" id="ARBA00022801"/>
    </source>
</evidence>
<evidence type="ECO:0000259" key="2">
    <source>
        <dbReference type="Pfam" id="PF00561"/>
    </source>
</evidence>
<sequence>MEITYHGGDGCPLHAISIGSGPPLVLLHGGGPDHHSLIPLAEQLSDRYSVILPDVRGYGRSVCADPARHTWTQYSDDVAALLDHLGFQRAFVGGTGLGATITQRTCLEHPGRVRAAILISVEDIEDDEAKQAEIAFMDAFAERVRTDGIEAAWAPVLPGLAPVICALVRDAIPRSDPASIAAAAAIGHDRSFRSVDELAAITTPTLVFPGMDERHPAALAENVARVLPNGRLAPVSLSDTLRTAEDLADAFAPAIHQFLAEHHDY</sequence>
<organism evidence="3 4">
    <name type="scientific">Amycolatopsis japonica</name>
    <dbReference type="NCBI Taxonomy" id="208439"/>
    <lineage>
        <taxon>Bacteria</taxon>
        <taxon>Bacillati</taxon>
        <taxon>Actinomycetota</taxon>
        <taxon>Actinomycetes</taxon>
        <taxon>Pseudonocardiales</taxon>
        <taxon>Pseudonocardiaceae</taxon>
        <taxon>Amycolatopsis</taxon>
        <taxon>Amycolatopsis japonica group</taxon>
    </lineage>
</organism>
<dbReference type="PANTHER" id="PTHR43798">
    <property type="entry name" value="MONOACYLGLYCEROL LIPASE"/>
    <property type="match status" value="1"/>
</dbReference>
<evidence type="ECO:0000313" key="4">
    <source>
        <dbReference type="Proteomes" id="UP000028492"/>
    </source>
</evidence>
<dbReference type="InterPro" id="IPR000073">
    <property type="entry name" value="AB_hydrolase_1"/>
</dbReference>
<accession>A0A075VC54</accession>
<gene>
    <name evidence="3" type="ORF">AJAP_38345</name>
</gene>
<dbReference type="Gene3D" id="3.40.50.1820">
    <property type="entry name" value="alpha/beta hydrolase"/>
    <property type="match status" value="1"/>
</dbReference>
<dbReference type="GO" id="GO:0016787">
    <property type="term" value="F:hydrolase activity"/>
    <property type="evidence" value="ECO:0007669"/>
    <property type="project" value="UniProtKB-KW"/>
</dbReference>
<dbReference type="InterPro" id="IPR029058">
    <property type="entry name" value="AB_hydrolase_fold"/>
</dbReference>
<dbReference type="Pfam" id="PF00561">
    <property type="entry name" value="Abhydrolase_1"/>
    <property type="match status" value="1"/>
</dbReference>
<dbReference type="AlphaFoldDB" id="A0A075VC54"/>
<dbReference type="PANTHER" id="PTHR43798:SF31">
    <property type="entry name" value="AB HYDROLASE SUPERFAMILY PROTEIN YCLE"/>
    <property type="match status" value="1"/>
</dbReference>
<dbReference type="SUPFAM" id="SSF53474">
    <property type="entry name" value="alpha/beta-Hydrolases"/>
    <property type="match status" value="1"/>
</dbReference>
<name>A0A075VC54_9PSEU</name>
<feature type="domain" description="AB hydrolase-1" evidence="2">
    <location>
        <begin position="22"/>
        <end position="148"/>
    </location>
</feature>
<dbReference type="RefSeq" id="WP_038520503.1">
    <property type="nucleotide sequence ID" value="NZ_CP008953.1"/>
</dbReference>
<keyword evidence="1" id="KW-0378">Hydrolase</keyword>
<proteinExistence type="predicted"/>
<reference evidence="3 4" key="1">
    <citation type="journal article" date="2014" name="J. Biotechnol.">
        <title>Complete genome sequence of the actinobacterium Amycolatopsis japonica MG417-CF17(T) (=DSM 44213T) producing (S,S)-N,N'-ethylenediaminedisuccinic acid.</title>
        <authorList>
            <person name="Stegmann E."/>
            <person name="Albersmeier A."/>
            <person name="Spohn M."/>
            <person name="Gert H."/>
            <person name="Weber T."/>
            <person name="Wohlleben W."/>
            <person name="Kalinowski J."/>
            <person name="Ruckert C."/>
        </authorList>
    </citation>
    <scope>NUCLEOTIDE SEQUENCE [LARGE SCALE GENOMIC DNA]</scope>
    <source>
        <strain evidence="4">MG417-CF17 (DSM 44213)</strain>
    </source>
</reference>
<dbReference type="InterPro" id="IPR050266">
    <property type="entry name" value="AB_hydrolase_sf"/>
</dbReference>
<dbReference type="HOGENOM" id="CLU_020336_50_4_11"/>
<dbReference type="KEGG" id="aja:AJAP_38345"/>
<dbReference type="GO" id="GO:0016020">
    <property type="term" value="C:membrane"/>
    <property type="evidence" value="ECO:0007669"/>
    <property type="project" value="TreeGrafter"/>
</dbReference>
<dbReference type="Proteomes" id="UP000028492">
    <property type="component" value="Chromosome"/>
</dbReference>